<comment type="caution">
    <text evidence="2">The sequence shown here is derived from an EMBL/GenBank/DDBJ whole genome shotgun (WGS) entry which is preliminary data.</text>
</comment>
<gene>
    <name evidence="2" type="ORF">C1880_07235</name>
</gene>
<protein>
    <recommendedName>
        <fullName evidence="4">Dehydrogenase</fullName>
    </recommendedName>
</protein>
<evidence type="ECO:0000256" key="1">
    <source>
        <dbReference type="ARBA" id="ARBA00023186"/>
    </source>
</evidence>
<proteinExistence type="predicted"/>
<keyword evidence="3" id="KW-1185">Reference proteome</keyword>
<dbReference type="RefSeq" id="WP_114620889.1">
    <property type="nucleotide sequence ID" value="NZ_PPTP01000006.1"/>
</dbReference>
<reference evidence="2 3" key="1">
    <citation type="journal article" date="2018" name="Elife">
        <title>Discovery and characterization of a prevalent human gut bacterial enzyme sufficient for the inactivation of a family of plant toxins.</title>
        <authorList>
            <person name="Koppel N."/>
            <person name="Bisanz J.E."/>
            <person name="Pandelia M.E."/>
            <person name="Turnbaugh P.J."/>
            <person name="Balskus E.P."/>
        </authorList>
    </citation>
    <scope>NUCLEOTIDE SEQUENCE [LARGE SCALE GENOMIC DNA]</scope>
    <source>
        <strain evidence="3">anaerobia AP69FAA</strain>
    </source>
</reference>
<dbReference type="InterPro" id="IPR020945">
    <property type="entry name" value="DMSO/NO3_reduct_chaperone"/>
</dbReference>
<dbReference type="PANTHER" id="PTHR34227">
    <property type="entry name" value="CHAPERONE PROTEIN YCDY"/>
    <property type="match status" value="1"/>
</dbReference>
<dbReference type="Proteomes" id="UP000253792">
    <property type="component" value="Unassembled WGS sequence"/>
</dbReference>
<dbReference type="EMBL" id="PPTP01000006">
    <property type="protein sequence ID" value="RDB55017.1"/>
    <property type="molecule type" value="Genomic_DNA"/>
</dbReference>
<dbReference type="SUPFAM" id="SSF89155">
    <property type="entry name" value="TorD-like"/>
    <property type="match status" value="1"/>
</dbReference>
<keyword evidence="1" id="KW-0143">Chaperone</keyword>
<dbReference type="InterPro" id="IPR036411">
    <property type="entry name" value="TorD-like_sf"/>
</dbReference>
<dbReference type="AlphaFoldDB" id="A0A369L8J6"/>
<accession>A0A369L8J6</accession>
<name>A0A369L8J6_9ACTN</name>
<evidence type="ECO:0000313" key="2">
    <source>
        <dbReference type="EMBL" id="RDB55017.1"/>
    </source>
</evidence>
<evidence type="ECO:0008006" key="4">
    <source>
        <dbReference type="Google" id="ProtNLM"/>
    </source>
</evidence>
<dbReference type="OrthoDB" id="9795302at2"/>
<dbReference type="PANTHER" id="PTHR34227:SF13">
    <property type="entry name" value="TAT PROOFREADING CHAPERONE DMSD-RELATED"/>
    <property type="match status" value="1"/>
</dbReference>
<sequence length="229" mass="26539">MDTQTLDLLQQGTLLFTLLGRAFHGLPDQELIARLAEDRAFEEIPFLPADASLPGRKLLMDWTNGCKRPFSDEDFETIRADYAYLFVGTRRVIAPVWESVYFNKDRMVFQHETFEVRSMYQHYGLEVDALSHEPDDHLAYELLFIAHLFDRCEKLAQAGDQSGFERTLADLRSFVVCHPLTWVPKWREIVQRKARTDFYRGYATIVESALRETEAFVNRLQPATTPCPA</sequence>
<dbReference type="InterPro" id="IPR050289">
    <property type="entry name" value="TorD/DmsD_chaperones"/>
</dbReference>
<dbReference type="Gene3D" id="1.10.3480.10">
    <property type="entry name" value="TorD-like"/>
    <property type="match status" value="1"/>
</dbReference>
<organism evidence="2 3">
    <name type="scientific">Senegalimassilia anaerobia</name>
    <dbReference type="NCBI Taxonomy" id="1473216"/>
    <lineage>
        <taxon>Bacteria</taxon>
        <taxon>Bacillati</taxon>
        <taxon>Actinomycetota</taxon>
        <taxon>Coriobacteriia</taxon>
        <taxon>Coriobacteriales</taxon>
        <taxon>Coriobacteriaceae</taxon>
        <taxon>Senegalimassilia</taxon>
    </lineage>
</organism>
<evidence type="ECO:0000313" key="3">
    <source>
        <dbReference type="Proteomes" id="UP000253792"/>
    </source>
</evidence>
<dbReference type="Pfam" id="PF02613">
    <property type="entry name" value="Nitrate_red_del"/>
    <property type="match status" value="1"/>
</dbReference>